<dbReference type="Proteomes" id="UP000011083">
    <property type="component" value="Unassembled WGS sequence"/>
</dbReference>
<proteinExistence type="predicted"/>
<dbReference type="KEGG" id="acan:ACA1_182900"/>
<dbReference type="VEuPathDB" id="AmoebaDB:ACA1_182900"/>
<evidence type="ECO:0000313" key="1">
    <source>
        <dbReference type="EMBL" id="ELR21356.1"/>
    </source>
</evidence>
<gene>
    <name evidence="1" type="ORF">ACA1_182900</name>
</gene>
<protein>
    <submittedName>
        <fullName evidence="1">Uncharacterized protein</fullName>
    </submittedName>
</protein>
<dbReference type="RefSeq" id="XP_004345900.1">
    <property type="nucleotide sequence ID" value="XM_004345850.1"/>
</dbReference>
<reference evidence="1 2" key="1">
    <citation type="journal article" date="2013" name="Genome Biol.">
        <title>Genome of Acanthamoeba castellanii highlights extensive lateral gene transfer and early evolution of tyrosine kinase signaling.</title>
        <authorList>
            <person name="Clarke M."/>
            <person name="Lohan A.J."/>
            <person name="Liu B."/>
            <person name="Lagkouvardos I."/>
            <person name="Roy S."/>
            <person name="Zafar N."/>
            <person name="Bertelli C."/>
            <person name="Schilde C."/>
            <person name="Kianianmomeni A."/>
            <person name="Burglin T.R."/>
            <person name="Frech C."/>
            <person name="Turcotte B."/>
            <person name="Kopec K.O."/>
            <person name="Synnott J.M."/>
            <person name="Choo C."/>
            <person name="Paponov I."/>
            <person name="Finkler A."/>
            <person name="Soon Heng Tan C."/>
            <person name="Hutchins A.P."/>
            <person name="Weinmeier T."/>
            <person name="Rattei T."/>
            <person name="Chu J.S."/>
            <person name="Gimenez G."/>
            <person name="Irimia M."/>
            <person name="Rigden D.J."/>
            <person name="Fitzpatrick D.A."/>
            <person name="Lorenzo-Morales J."/>
            <person name="Bateman A."/>
            <person name="Chiu C.H."/>
            <person name="Tang P."/>
            <person name="Hegemann P."/>
            <person name="Fromm H."/>
            <person name="Raoult D."/>
            <person name="Greub G."/>
            <person name="Miranda-Saavedra D."/>
            <person name="Chen N."/>
            <person name="Nash P."/>
            <person name="Ginger M.L."/>
            <person name="Horn M."/>
            <person name="Schaap P."/>
            <person name="Caler L."/>
            <person name="Loftus B."/>
        </authorList>
    </citation>
    <scope>NUCLEOTIDE SEQUENCE [LARGE SCALE GENOMIC DNA]</scope>
    <source>
        <strain evidence="1 2">Neff</strain>
    </source>
</reference>
<name>L8HA85_ACACF</name>
<evidence type="ECO:0000313" key="2">
    <source>
        <dbReference type="Proteomes" id="UP000011083"/>
    </source>
</evidence>
<organism evidence="1 2">
    <name type="scientific">Acanthamoeba castellanii (strain ATCC 30010 / Neff)</name>
    <dbReference type="NCBI Taxonomy" id="1257118"/>
    <lineage>
        <taxon>Eukaryota</taxon>
        <taxon>Amoebozoa</taxon>
        <taxon>Discosea</taxon>
        <taxon>Longamoebia</taxon>
        <taxon>Centramoebida</taxon>
        <taxon>Acanthamoebidae</taxon>
        <taxon>Acanthamoeba</taxon>
    </lineage>
</organism>
<dbReference type="GeneID" id="14922248"/>
<keyword evidence="2" id="KW-1185">Reference proteome</keyword>
<dbReference type="EMBL" id="KB007904">
    <property type="protein sequence ID" value="ELR21356.1"/>
    <property type="molecule type" value="Genomic_DNA"/>
</dbReference>
<dbReference type="AlphaFoldDB" id="L8HA85"/>
<accession>L8HA85</accession>
<sequence length="130" mass="14784">MASSKTPGLWSRIRAALRPNFTLHPVPTAPDYVQYPTNFRVPYSKTEYSPETIPAKAHRDLSTIYYWRHAAGKRSPPVPRKPDVLKELEKEGSATGPARVGGLTDITELRITRPPGEMRKWNEIPNELYQ</sequence>